<evidence type="ECO:0000313" key="2">
    <source>
        <dbReference type="EMBL" id="KPU73628.1"/>
    </source>
</evidence>
<dbReference type="Proteomes" id="UP000007801">
    <property type="component" value="Unassembled WGS sequence"/>
</dbReference>
<dbReference type="InParanoid" id="A0A0N8NZ86"/>
<feature type="region of interest" description="Disordered" evidence="1">
    <location>
        <begin position="831"/>
        <end position="874"/>
    </location>
</feature>
<proteinExistence type="predicted"/>
<dbReference type="OrthoDB" id="8196194at2759"/>
<feature type="compositionally biased region" description="Basic and acidic residues" evidence="1">
    <location>
        <begin position="834"/>
        <end position="852"/>
    </location>
</feature>
<feature type="region of interest" description="Disordered" evidence="1">
    <location>
        <begin position="1"/>
        <end position="22"/>
    </location>
</feature>
<feature type="compositionally biased region" description="Basic and acidic residues" evidence="1">
    <location>
        <begin position="438"/>
        <end position="458"/>
    </location>
</feature>
<dbReference type="SMR" id="A0A0N8NZ86"/>
<feature type="region of interest" description="Disordered" evidence="1">
    <location>
        <begin position="631"/>
        <end position="660"/>
    </location>
</feature>
<dbReference type="eggNOG" id="ENOG502T8SJ">
    <property type="taxonomic scope" value="Eukaryota"/>
</dbReference>
<accession>A0A0N8NZ86</accession>
<name>A0A0N8NZ86_DROAN</name>
<feature type="compositionally biased region" description="Basic and acidic residues" evidence="1">
    <location>
        <begin position="314"/>
        <end position="340"/>
    </location>
</feature>
<evidence type="ECO:0000256" key="1">
    <source>
        <dbReference type="SAM" id="MobiDB-lite"/>
    </source>
</evidence>
<dbReference type="EMBL" id="CH902620">
    <property type="protein sequence ID" value="KPU73628.1"/>
    <property type="molecule type" value="Genomic_DNA"/>
</dbReference>
<feature type="region of interest" description="Disordered" evidence="1">
    <location>
        <begin position="224"/>
        <end position="480"/>
    </location>
</feature>
<protein>
    <submittedName>
        <fullName evidence="2">Uncharacterized protein</fullName>
    </submittedName>
</protein>
<keyword evidence="3" id="KW-1185">Reference proteome</keyword>
<organism evidence="2 3">
    <name type="scientific">Drosophila ananassae</name>
    <name type="common">Fruit fly</name>
    <dbReference type="NCBI Taxonomy" id="7217"/>
    <lineage>
        <taxon>Eukaryota</taxon>
        <taxon>Metazoa</taxon>
        <taxon>Ecdysozoa</taxon>
        <taxon>Arthropoda</taxon>
        <taxon>Hexapoda</taxon>
        <taxon>Insecta</taxon>
        <taxon>Pterygota</taxon>
        <taxon>Neoptera</taxon>
        <taxon>Endopterygota</taxon>
        <taxon>Diptera</taxon>
        <taxon>Brachycera</taxon>
        <taxon>Muscomorpha</taxon>
        <taxon>Ephydroidea</taxon>
        <taxon>Drosophilidae</taxon>
        <taxon>Drosophila</taxon>
        <taxon>Sophophora</taxon>
    </lineage>
</organism>
<feature type="compositionally biased region" description="Basic residues" evidence="1">
    <location>
        <begin position="359"/>
        <end position="377"/>
    </location>
</feature>
<dbReference type="AlphaFoldDB" id="A0A0N8NZ86"/>
<sequence>MSQKEQYGRPVGFRTYGGPTDKNRARRRLKRMQNASLKQTHLLYKVEGLGIIQRTSLNQSQALLSDSIKLLQLQILQLMEMQEQDEQTNIKLKKLAVELERQETDNSFLKKYFNDLNSGIQKYESQKPTNEISLTKIVPEIILNRSIAEVNLSNAKKCLSHLENMLKVRKVRYLDSPAAQPTAPLLKKDKKRIIVKSPRKDYFNKDFVEIFKTRTKLIVKEICGNKTPRPSGPYKVPILPHNYKNSTNMSPKPKGLDGKQVPPRSDGGNVTSESCQKEKQFGTVPIERHQQSQHSLGASPSKEKHSSHNLPNKTSEEKGINSLDEKKANVNFDLSEKRPEPTNIQDQELVGANKANKYTNRKLIKKAKRRKSSNLKGKKGDSQPSSESGNFLAKKYGSIGRVLPINAQRKKRNKRRMKSRLKKYLRTQKIPLQNNLDQTKDTEAEKNPENDSKVKSTGDLDENLDDETKTEPIEPSTPEPKLKATFLDQIGRPSMEISELAKRETIESTAIEIINLLFEEKTVSMPPPSDGNRELNVASMSMYNFVGKSPAAQAKEVWTDLVEKFRHWKGKLQSPHDADMVRTILKERYVHNVQKFLHNQVKDMNTEMNLGKNKSQKPIKTDAKDQDNWLSPFELPSNSLNKAPTKKLSRNRSETRLSHRKASNIGPEFIHYTLLNRQMEKLNSSISDKQLESMGQMIMSRQVPESDEEIQLFKKYDSDPTHWSILIMSLDADQSDKDFVENIRIQKNNYEFIKRSLDATARRKRMTDMSARSQELRRAEENESRYTFHESELPTIVFDNAYMTKMREHWAAYIAKQAKTPMEIQLAKIRRQKRREEAKKRAEARRQEKLQEKATGSFRRSPSALYRNPRQTNRLRKAIKDIHEEQKDQETPRKKCHPCSCNAVCDRPLLLPKALKNIQEETGKTNHPPSIASCSK</sequence>
<gene>
    <name evidence="2" type="primary">Dana\GF15527</name>
    <name evidence="2" type="synonym">dana_GLEANR_16293</name>
    <name evidence="2" type="ORF">GF15527</name>
</gene>
<feature type="compositionally biased region" description="Basic residues" evidence="1">
    <location>
        <begin position="408"/>
        <end position="426"/>
    </location>
</feature>
<reference evidence="2 3" key="1">
    <citation type="journal article" date="2007" name="Nature">
        <title>Evolution of genes and genomes on the Drosophila phylogeny.</title>
        <authorList>
            <consortium name="Drosophila 12 Genomes Consortium"/>
            <person name="Clark A.G."/>
            <person name="Eisen M.B."/>
            <person name="Smith D.R."/>
            <person name="Bergman C.M."/>
            <person name="Oliver B."/>
            <person name="Markow T.A."/>
            <person name="Kaufman T.C."/>
            <person name="Kellis M."/>
            <person name="Gelbart W."/>
            <person name="Iyer V.N."/>
            <person name="Pollard D.A."/>
            <person name="Sackton T.B."/>
            <person name="Larracuente A.M."/>
            <person name="Singh N.D."/>
            <person name="Abad J.P."/>
            <person name="Abt D.N."/>
            <person name="Adryan B."/>
            <person name="Aguade M."/>
            <person name="Akashi H."/>
            <person name="Anderson W.W."/>
            <person name="Aquadro C.F."/>
            <person name="Ardell D.H."/>
            <person name="Arguello R."/>
            <person name="Artieri C.G."/>
            <person name="Barbash D.A."/>
            <person name="Barker D."/>
            <person name="Barsanti P."/>
            <person name="Batterham P."/>
            <person name="Batzoglou S."/>
            <person name="Begun D."/>
            <person name="Bhutkar A."/>
            <person name="Blanco E."/>
            <person name="Bosak S.A."/>
            <person name="Bradley R.K."/>
            <person name="Brand A.D."/>
            <person name="Brent M.R."/>
            <person name="Brooks A.N."/>
            <person name="Brown R.H."/>
            <person name="Butlin R.K."/>
            <person name="Caggese C."/>
            <person name="Calvi B.R."/>
            <person name="Bernardo de Carvalho A."/>
            <person name="Caspi A."/>
            <person name="Castrezana S."/>
            <person name="Celniker S.E."/>
            <person name="Chang J.L."/>
            <person name="Chapple C."/>
            <person name="Chatterji S."/>
            <person name="Chinwalla A."/>
            <person name="Civetta A."/>
            <person name="Clifton S.W."/>
            <person name="Comeron J.M."/>
            <person name="Costello J.C."/>
            <person name="Coyne J.A."/>
            <person name="Daub J."/>
            <person name="David R.G."/>
            <person name="Delcher A.L."/>
            <person name="Delehaunty K."/>
            <person name="Do C.B."/>
            <person name="Ebling H."/>
            <person name="Edwards K."/>
            <person name="Eickbush T."/>
            <person name="Evans J.D."/>
            <person name="Filipski A."/>
            <person name="Findeiss S."/>
            <person name="Freyhult E."/>
            <person name="Fulton L."/>
            <person name="Fulton R."/>
            <person name="Garcia A.C."/>
            <person name="Gardiner A."/>
            <person name="Garfield D.A."/>
            <person name="Garvin B.E."/>
            <person name="Gibson G."/>
            <person name="Gilbert D."/>
            <person name="Gnerre S."/>
            <person name="Godfrey J."/>
            <person name="Good R."/>
            <person name="Gotea V."/>
            <person name="Gravely B."/>
            <person name="Greenberg A.J."/>
            <person name="Griffiths-Jones S."/>
            <person name="Gross S."/>
            <person name="Guigo R."/>
            <person name="Gustafson E.A."/>
            <person name="Haerty W."/>
            <person name="Hahn M.W."/>
            <person name="Halligan D.L."/>
            <person name="Halpern A.L."/>
            <person name="Halter G.M."/>
            <person name="Han M.V."/>
            <person name="Heger A."/>
            <person name="Hillier L."/>
            <person name="Hinrichs A.S."/>
            <person name="Holmes I."/>
            <person name="Hoskins R.A."/>
            <person name="Hubisz M.J."/>
            <person name="Hultmark D."/>
            <person name="Huntley M.A."/>
            <person name="Jaffe D.B."/>
            <person name="Jagadeeshan S."/>
            <person name="Jeck W.R."/>
            <person name="Johnson J."/>
            <person name="Jones C.D."/>
            <person name="Jordan W.C."/>
            <person name="Karpen G.H."/>
            <person name="Kataoka E."/>
            <person name="Keightley P.D."/>
            <person name="Kheradpour P."/>
            <person name="Kirkness E.F."/>
            <person name="Koerich L.B."/>
            <person name="Kristiansen K."/>
            <person name="Kudrna D."/>
            <person name="Kulathinal R.J."/>
            <person name="Kumar S."/>
            <person name="Kwok R."/>
            <person name="Lander E."/>
            <person name="Langley C.H."/>
            <person name="Lapoint R."/>
            <person name="Lazzaro B.P."/>
            <person name="Lee S.J."/>
            <person name="Levesque L."/>
            <person name="Li R."/>
            <person name="Lin C.F."/>
            <person name="Lin M.F."/>
            <person name="Lindblad-Toh K."/>
            <person name="Llopart A."/>
            <person name="Long M."/>
            <person name="Low L."/>
            <person name="Lozovsky E."/>
            <person name="Lu J."/>
            <person name="Luo M."/>
            <person name="Machado C.A."/>
            <person name="Makalowski W."/>
            <person name="Marzo M."/>
            <person name="Matsuda M."/>
            <person name="Matzkin L."/>
            <person name="McAllister B."/>
            <person name="McBride C.S."/>
            <person name="McKernan B."/>
            <person name="McKernan K."/>
            <person name="Mendez-Lago M."/>
            <person name="Minx P."/>
            <person name="Mollenhauer M.U."/>
            <person name="Montooth K."/>
            <person name="Mount S.M."/>
            <person name="Mu X."/>
            <person name="Myers E."/>
            <person name="Negre B."/>
            <person name="Newfeld S."/>
            <person name="Nielsen R."/>
            <person name="Noor M.A."/>
            <person name="O'Grady P."/>
            <person name="Pachter L."/>
            <person name="Papaceit M."/>
            <person name="Parisi M.J."/>
            <person name="Parisi M."/>
            <person name="Parts L."/>
            <person name="Pedersen J.S."/>
            <person name="Pesole G."/>
            <person name="Phillippy A.M."/>
            <person name="Ponting C.P."/>
            <person name="Pop M."/>
            <person name="Porcelli D."/>
            <person name="Powell J.R."/>
            <person name="Prohaska S."/>
            <person name="Pruitt K."/>
            <person name="Puig M."/>
            <person name="Quesneville H."/>
            <person name="Ram K.R."/>
            <person name="Rand D."/>
            <person name="Rasmussen M.D."/>
            <person name="Reed L.K."/>
            <person name="Reenan R."/>
            <person name="Reily A."/>
            <person name="Remington K.A."/>
            <person name="Rieger T.T."/>
            <person name="Ritchie M.G."/>
            <person name="Robin C."/>
            <person name="Rogers Y.H."/>
            <person name="Rohde C."/>
            <person name="Rozas J."/>
            <person name="Rubenfield M.J."/>
            <person name="Ruiz A."/>
            <person name="Russo S."/>
            <person name="Salzberg S.L."/>
            <person name="Sanchez-Gracia A."/>
            <person name="Saranga D.J."/>
            <person name="Sato H."/>
            <person name="Schaeffer S.W."/>
            <person name="Schatz M.C."/>
            <person name="Schlenke T."/>
            <person name="Schwartz R."/>
            <person name="Segarra C."/>
            <person name="Singh R.S."/>
            <person name="Sirot L."/>
            <person name="Sirota M."/>
            <person name="Sisneros N.B."/>
            <person name="Smith C.D."/>
            <person name="Smith T.F."/>
            <person name="Spieth J."/>
            <person name="Stage D.E."/>
            <person name="Stark A."/>
            <person name="Stephan W."/>
            <person name="Strausberg R.L."/>
            <person name="Strempel S."/>
            <person name="Sturgill D."/>
            <person name="Sutton G."/>
            <person name="Sutton G.G."/>
            <person name="Tao W."/>
            <person name="Teichmann S."/>
            <person name="Tobari Y.N."/>
            <person name="Tomimura Y."/>
            <person name="Tsolas J.M."/>
            <person name="Valente V.L."/>
            <person name="Venter E."/>
            <person name="Venter J.C."/>
            <person name="Vicario S."/>
            <person name="Vieira F.G."/>
            <person name="Vilella A.J."/>
            <person name="Villasante A."/>
            <person name="Walenz B."/>
            <person name="Wang J."/>
            <person name="Wasserman M."/>
            <person name="Watts T."/>
            <person name="Wilson D."/>
            <person name="Wilson R.K."/>
            <person name="Wing R.A."/>
            <person name="Wolfner M.F."/>
            <person name="Wong A."/>
            <person name="Wong G.K."/>
            <person name="Wu C.I."/>
            <person name="Wu G."/>
            <person name="Yamamoto D."/>
            <person name="Yang H.P."/>
            <person name="Yang S.P."/>
            <person name="Yorke J.A."/>
            <person name="Yoshida K."/>
            <person name="Zdobnov E."/>
            <person name="Zhang P."/>
            <person name="Zhang Y."/>
            <person name="Zimin A.V."/>
            <person name="Baldwin J."/>
            <person name="Abdouelleil A."/>
            <person name="Abdulkadir J."/>
            <person name="Abebe A."/>
            <person name="Abera B."/>
            <person name="Abreu J."/>
            <person name="Acer S.C."/>
            <person name="Aftuck L."/>
            <person name="Alexander A."/>
            <person name="An P."/>
            <person name="Anderson E."/>
            <person name="Anderson S."/>
            <person name="Arachi H."/>
            <person name="Azer M."/>
            <person name="Bachantsang P."/>
            <person name="Barry A."/>
            <person name="Bayul T."/>
            <person name="Berlin A."/>
            <person name="Bessette D."/>
            <person name="Bloom T."/>
            <person name="Blye J."/>
            <person name="Boguslavskiy L."/>
            <person name="Bonnet C."/>
            <person name="Boukhgalter B."/>
            <person name="Bourzgui I."/>
            <person name="Brown A."/>
            <person name="Cahill P."/>
            <person name="Channer S."/>
            <person name="Cheshatsang Y."/>
            <person name="Chuda L."/>
            <person name="Citroen M."/>
            <person name="Collymore A."/>
            <person name="Cooke P."/>
            <person name="Costello M."/>
            <person name="D'Aco K."/>
            <person name="Daza R."/>
            <person name="De Haan G."/>
            <person name="DeGray S."/>
            <person name="DeMaso C."/>
            <person name="Dhargay N."/>
            <person name="Dooley K."/>
            <person name="Dooley E."/>
            <person name="Doricent M."/>
            <person name="Dorje P."/>
            <person name="Dorjee K."/>
            <person name="Dupes A."/>
            <person name="Elong R."/>
            <person name="Falk J."/>
            <person name="Farina A."/>
            <person name="Faro S."/>
            <person name="Ferguson D."/>
            <person name="Fisher S."/>
            <person name="Foley C.D."/>
            <person name="Franke A."/>
            <person name="Friedrich D."/>
            <person name="Gadbois L."/>
            <person name="Gearin G."/>
            <person name="Gearin C.R."/>
            <person name="Giannoukos G."/>
            <person name="Goode T."/>
            <person name="Graham J."/>
            <person name="Grandbois E."/>
            <person name="Grewal S."/>
            <person name="Gyaltsen K."/>
            <person name="Hafez N."/>
            <person name="Hagos B."/>
            <person name="Hall J."/>
            <person name="Henson C."/>
            <person name="Hollinger A."/>
            <person name="Honan T."/>
            <person name="Huard M.D."/>
            <person name="Hughes L."/>
            <person name="Hurhula B."/>
            <person name="Husby M.E."/>
            <person name="Kamat A."/>
            <person name="Kanga B."/>
            <person name="Kashin S."/>
            <person name="Khazanovich D."/>
            <person name="Kisner P."/>
            <person name="Lance K."/>
            <person name="Lara M."/>
            <person name="Lee W."/>
            <person name="Lennon N."/>
            <person name="Letendre F."/>
            <person name="LeVine R."/>
            <person name="Lipovsky A."/>
            <person name="Liu X."/>
            <person name="Liu J."/>
            <person name="Liu S."/>
            <person name="Lokyitsang T."/>
            <person name="Lokyitsang Y."/>
            <person name="Lubonja R."/>
            <person name="Lui A."/>
            <person name="MacDonald P."/>
            <person name="Magnisalis V."/>
            <person name="Maru K."/>
            <person name="Matthews C."/>
            <person name="McCusker W."/>
            <person name="McDonough S."/>
            <person name="Mehta T."/>
            <person name="Meldrim J."/>
            <person name="Meneus L."/>
            <person name="Mihai O."/>
            <person name="Mihalev A."/>
            <person name="Mihova T."/>
            <person name="Mittelman R."/>
            <person name="Mlenga V."/>
            <person name="Montmayeur A."/>
            <person name="Mulrain L."/>
            <person name="Navidi A."/>
            <person name="Naylor J."/>
            <person name="Negash T."/>
            <person name="Nguyen T."/>
            <person name="Nguyen N."/>
            <person name="Nicol R."/>
            <person name="Norbu C."/>
            <person name="Norbu N."/>
            <person name="Novod N."/>
            <person name="O'Neill B."/>
            <person name="Osman S."/>
            <person name="Markiewicz E."/>
            <person name="Oyono O.L."/>
            <person name="Patti C."/>
            <person name="Phunkhang P."/>
            <person name="Pierre F."/>
            <person name="Priest M."/>
            <person name="Raghuraman S."/>
            <person name="Rege F."/>
            <person name="Reyes R."/>
            <person name="Rise C."/>
            <person name="Rogov P."/>
            <person name="Ross K."/>
            <person name="Ryan E."/>
            <person name="Settipalli S."/>
            <person name="Shea T."/>
            <person name="Sherpa N."/>
            <person name="Shi L."/>
            <person name="Shih D."/>
            <person name="Sparrow T."/>
            <person name="Spaulding J."/>
            <person name="Stalker J."/>
            <person name="Stange-Thomann N."/>
            <person name="Stavropoulos S."/>
            <person name="Stone C."/>
            <person name="Strader C."/>
            <person name="Tesfaye S."/>
            <person name="Thomson T."/>
            <person name="Thoulutsang Y."/>
            <person name="Thoulutsang D."/>
            <person name="Topham K."/>
            <person name="Topping I."/>
            <person name="Tsamla T."/>
            <person name="Vassiliev H."/>
            <person name="Vo A."/>
            <person name="Wangchuk T."/>
            <person name="Wangdi T."/>
            <person name="Weiand M."/>
            <person name="Wilkinson J."/>
            <person name="Wilson A."/>
            <person name="Yadav S."/>
            <person name="Young G."/>
            <person name="Yu Q."/>
            <person name="Zembek L."/>
            <person name="Zhong D."/>
            <person name="Zimmer A."/>
            <person name="Zwirko Z."/>
            <person name="Jaffe D.B."/>
            <person name="Alvarez P."/>
            <person name="Brockman W."/>
            <person name="Butler J."/>
            <person name="Chin C."/>
            <person name="Gnerre S."/>
            <person name="Grabherr M."/>
            <person name="Kleber M."/>
            <person name="Mauceli E."/>
            <person name="MacCallum I."/>
        </authorList>
    </citation>
    <scope>NUCLEOTIDE SEQUENCE [LARGE SCALE GENOMIC DNA]</scope>
    <source>
        <strain evidence="3">Tucson 14024-0371.13</strain>
    </source>
</reference>
<feature type="compositionally biased region" description="Basic and acidic residues" evidence="1">
    <location>
        <begin position="275"/>
        <end position="290"/>
    </location>
</feature>
<evidence type="ECO:0000313" key="3">
    <source>
        <dbReference type="Proteomes" id="UP000007801"/>
    </source>
</evidence>